<accession>A0A382ILS1</accession>
<keyword evidence="2" id="KW-0479">Metal-binding</keyword>
<feature type="domain" description="Adenosine deaminase" evidence="5">
    <location>
        <begin position="21"/>
        <end position="250"/>
    </location>
</feature>
<dbReference type="InterPro" id="IPR032466">
    <property type="entry name" value="Metal_Hydrolase"/>
</dbReference>
<dbReference type="GO" id="GO:0016814">
    <property type="term" value="F:hydrolase activity, acting on carbon-nitrogen (but not peptide) bonds, in cyclic amidines"/>
    <property type="evidence" value="ECO:0007669"/>
    <property type="project" value="UniProtKB-ARBA"/>
</dbReference>
<feature type="non-terminal residue" evidence="6">
    <location>
        <position position="250"/>
    </location>
</feature>
<sequence length="250" mass="28003">MNSLPKHTHGQKLRRWLNSLPKAELHLHLEGAIPLNALWSLIQKYGGDPSVPTELHLRQRLTYADFPDFIETWIWKNSFLRTYDDFTFIAEKVAQDLLRQNILYAELFFSPSRFADRGLEPAELAAAIRKGLDKISVCEIWLIADLVRDHGPSQAALTLNEAAAARHHGIVGIGLGGSEHRFPPEPFAEVYAEARRLGFKTSAHAGEASGSDSVRSSVVSLQVDRLGHATRAEEDRALLKLLNEQRTPLE</sequence>
<dbReference type="EMBL" id="UINC01068160">
    <property type="protein sequence ID" value="SVC00556.1"/>
    <property type="molecule type" value="Genomic_DNA"/>
</dbReference>
<comment type="cofactor">
    <cofactor evidence="1">
        <name>Zn(2+)</name>
        <dbReference type="ChEBI" id="CHEBI:29105"/>
    </cofactor>
</comment>
<dbReference type="AlphaFoldDB" id="A0A382ILS1"/>
<evidence type="ECO:0000313" key="6">
    <source>
        <dbReference type="EMBL" id="SVC00556.1"/>
    </source>
</evidence>
<dbReference type="SUPFAM" id="SSF51556">
    <property type="entry name" value="Metallo-dependent hydrolases"/>
    <property type="match status" value="1"/>
</dbReference>
<evidence type="ECO:0000256" key="2">
    <source>
        <dbReference type="ARBA" id="ARBA00022723"/>
    </source>
</evidence>
<reference evidence="6" key="1">
    <citation type="submission" date="2018-05" db="EMBL/GenBank/DDBJ databases">
        <authorList>
            <person name="Lanie J.A."/>
            <person name="Ng W.-L."/>
            <person name="Kazmierczak K.M."/>
            <person name="Andrzejewski T.M."/>
            <person name="Davidsen T.M."/>
            <person name="Wayne K.J."/>
            <person name="Tettelin H."/>
            <person name="Glass J.I."/>
            <person name="Rusch D."/>
            <person name="Podicherti R."/>
            <person name="Tsui H.-C.T."/>
            <person name="Winkler M.E."/>
        </authorList>
    </citation>
    <scope>NUCLEOTIDE SEQUENCE</scope>
</reference>
<dbReference type="GO" id="GO:0046872">
    <property type="term" value="F:metal ion binding"/>
    <property type="evidence" value="ECO:0007669"/>
    <property type="project" value="UniProtKB-KW"/>
</dbReference>
<dbReference type="Gene3D" id="3.20.20.140">
    <property type="entry name" value="Metal-dependent hydrolases"/>
    <property type="match status" value="1"/>
</dbReference>
<keyword evidence="4" id="KW-0862">Zinc</keyword>
<dbReference type="PANTHER" id="PTHR43114:SF6">
    <property type="entry name" value="ADENINE DEAMINASE"/>
    <property type="match status" value="1"/>
</dbReference>
<dbReference type="Pfam" id="PF00962">
    <property type="entry name" value="A_deaminase"/>
    <property type="match status" value="1"/>
</dbReference>
<gene>
    <name evidence="6" type="ORF">METZ01_LOCUS253410</name>
</gene>
<dbReference type="InterPro" id="IPR001365">
    <property type="entry name" value="A_deaminase_dom"/>
</dbReference>
<organism evidence="6">
    <name type="scientific">marine metagenome</name>
    <dbReference type="NCBI Taxonomy" id="408172"/>
    <lineage>
        <taxon>unclassified sequences</taxon>
        <taxon>metagenomes</taxon>
        <taxon>ecological metagenomes</taxon>
    </lineage>
</organism>
<dbReference type="InterPro" id="IPR006330">
    <property type="entry name" value="Ado/ade_deaminase"/>
</dbReference>
<evidence type="ECO:0000256" key="1">
    <source>
        <dbReference type="ARBA" id="ARBA00001947"/>
    </source>
</evidence>
<keyword evidence="3" id="KW-0378">Hydrolase</keyword>
<proteinExistence type="predicted"/>
<evidence type="ECO:0000256" key="3">
    <source>
        <dbReference type="ARBA" id="ARBA00022801"/>
    </source>
</evidence>
<dbReference type="PANTHER" id="PTHR43114">
    <property type="entry name" value="ADENINE DEAMINASE"/>
    <property type="match status" value="1"/>
</dbReference>
<evidence type="ECO:0000256" key="4">
    <source>
        <dbReference type="ARBA" id="ARBA00022833"/>
    </source>
</evidence>
<dbReference type="GO" id="GO:0019239">
    <property type="term" value="F:deaminase activity"/>
    <property type="evidence" value="ECO:0007669"/>
    <property type="project" value="InterPro"/>
</dbReference>
<evidence type="ECO:0000259" key="5">
    <source>
        <dbReference type="Pfam" id="PF00962"/>
    </source>
</evidence>
<name>A0A382ILS1_9ZZZZ</name>
<protein>
    <recommendedName>
        <fullName evidence="5">Adenosine deaminase domain-containing protein</fullName>
    </recommendedName>
</protein>